<keyword evidence="2" id="KW-0813">Transport</keyword>
<dbReference type="RefSeq" id="WP_139342282.1">
    <property type="nucleotide sequence ID" value="NZ_JWIO01000008.1"/>
</dbReference>
<comment type="similarity">
    <text evidence="1">Belongs to the ABC transporter superfamily.</text>
</comment>
<evidence type="ECO:0000313" key="8">
    <source>
        <dbReference type="Proteomes" id="UP000035425"/>
    </source>
</evidence>
<evidence type="ECO:0000259" key="6">
    <source>
        <dbReference type="PROSITE" id="PS50893"/>
    </source>
</evidence>
<keyword evidence="3" id="KW-0547">Nucleotide-binding</keyword>
<feature type="region of interest" description="Disordered" evidence="5">
    <location>
        <begin position="1"/>
        <end position="66"/>
    </location>
</feature>
<dbReference type="InterPro" id="IPR050683">
    <property type="entry name" value="Bact_Polysacc_Export_ATP-bd"/>
</dbReference>
<dbReference type="SMART" id="SM00382">
    <property type="entry name" value="AAA"/>
    <property type="match status" value="1"/>
</dbReference>
<protein>
    <submittedName>
        <fullName evidence="7">ABC transporter</fullName>
    </submittedName>
</protein>
<dbReference type="InterPro" id="IPR003439">
    <property type="entry name" value="ABC_transporter-like_ATP-bd"/>
</dbReference>
<dbReference type="EMBL" id="JWIO01000008">
    <property type="protein sequence ID" value="KLL12065.1"/>
    <property type="molecule type" value="Genomic_DNA"/>
</dbReference>
<dbReference type="PANTHER" id="PTHR46743">
    <property type="entry name" value="TEICHOIC ACIDS EXPORT ATP-BINDING PROTEIN TAGH"/>
    <property type="match status" value="1"/>
</dbReference>
<name>A0ABR5F5Y1_9ACTN</name>
<feature type="domain" description="ABC transporter" evidence="6">
    <location>
        <begin position="105"/>
        <end position="329"/>
    </location>
</feature>
<dbReference type="Pfam" id="PF00005">
    <property type="entry name" value="ABC_tran"/>
    <property type="match status" value="1"/>
</dbReference>
<organism evidence="7 8">
    <name type="scientific">Protofrankia coriariae</name>
    <dbReference type="NCBI Taxonomy" id="1562887"/>
    <lineage>
        <taxon>Bacteria</taxon>
        <taxon>Bacillati</taxon>
        <taxon>Actinomycetota</taxon>
        <taxon>Actinomycetes</taxon>
        <taxon>Frankiales</taxon>
        <taxon>Frankiaceae</taxon>
        <taxon>Protofrankia</taxon>
    </lineage>
</organism>
<proteinExistence type="inferred from homology"/>
<dbReference type="PROSITE" id="PS50893">
    <property type="entry name" value="ABC_TRANSPORTER_2"/>
    <property type="match status" value="1"/>
</dbReference>
<accession>A0ABR5F5Y1</accession>
<dbReference type="Gene3D" id="3.40.50.300">
    <property type="entry name" value="P-loop containing nucleotide triphosphate hydrolases"/>
    <property type="match status" value="1"/>
</dbReference>
<evidence type="ECO:0000256" key="4">
    <source>
        <dbReference type="ARBA" id="ARBA00022840"/>
    </source>
</evidence>
<evidence type="ECO:0000256" key="1">
    <source>
        <dbReference type="ARBA" id="ARBA00005417"/>
    </source>
</evidence>
<dbReference type="InterPro" id="IPR027417">
    <property type="entry name" value="P-loop_NTPase"/>
</dbReference>
<feature type="compositionally biased region" description="Low complexity" evidence="5">
    <location>
        <begin position="28"/>
        <end position="64"/>
    </location>
</feature>
<dbReference type="InterPro" id="IPR003593">
    <property type="entry name" value="AAA+_ATPase"/>
</dbReference>
<gene>
    <name evidence="7" type="ORF">FrCorBMG51_07380</name>
</gene>
<evidence type="ECO:0000256" key="3">
    <source>
        <dbReference type="ARBA" id="ARBA00022741"/>
    </source>
</evidence>
<dbReference type="PANTHER" id="PTHR46743:SF2">
    <property type="entry name" value="TEICHOIC ACIDS EXPORT ATP-BINDING PROTEIN TAGH"/>
    <property type="match status" value="1"/>
</dbReference>
<dbReference type="Proteomes" id="UP000035425">
    <property type="component" value="Unassembled WGS sequence"/>
</dbReference>
<reference evidence="7 8" key="1">
    <citation type="submission" date="2014-12" db="EMBL/GenBank/DDBJ databases">
        <title>Frankia sp. BMG5.1 draft genome.</title>
        <authorList>
            <person name="Gtari M."/>
            <person name="Ghodhbane-Gtari F."/>
            <person name="Nouioui I."/>
            <person name="Ktari A."/>
            <person name="Hezbri K."/>
            <person name="Mimouni W."/>
            <person name="Sbissi I."/>
            <person name="Ayari A."/>
            <person name="Yamanaka T."/>
            <person name="Normand P."/>
            <person name="Tisa L.S."/>
            <person name="Boudabous A."/>
        </authorList>
    </citation>
    <scope>NUCLEOTIDE SEQUENCE [LARGE SCALE GENOMIC DNA]</scope>
    <source>
        <strain evidence="7 8">BMG5.1</strain>
    </source>
</reference>
<comment type="caution">
    <text evidence="7">The sequence shown here is derived from an EMBL/GenBank/DDBJ whole genome shotgun (WGS) entry which is preliminary data.</text>
</comment>
<dbReference type="InterPro" id="IPR015860">
    <property type="entry name" value="ABC_transpr_TagH-like"/>
</dbReference>
<sequence length="473" mass="49745">MPAQQSPAGPTVTGEALDASDASDADVSDAAITPAPAPATGPAGPAPVAGPADGADGAGPVDVTGRTDAVGEASTAAQGSPPVTPVVIRATGVSKKFISYHRRATSLKELFVRRGQASGDDFWALRDIDVEIGNGQTVGLAGANGSGKSTLLKVLAGILRPTHGEVSVSGRIASLLELGAGFNGELTGRDNVYLNASLLGLSRREIDRMFDSIVDFAELPHKIDDEVKHYSSGQYVRLGFAVAVHVDPDVLLVDEVLAVGDEAFQKKCLAKIEEFRRQGRTILFVTHSLDLVESICDRVLVLESGSMIFDGAPEIGTRLLRQRLGSLPSDGSVPYDVAAVQPVMATFARDPGGPPQVQFDPGEKLTVSLTLDLTRDAPERIYLHVYVLGQHDLPIWLMETPVGGIPSRPGLLTVDFTVPKIPELLGAFAISVHVSDAATGVPITKRRFDDLFGISGPQAGGLLKVDYEARARG</sequence>
<keyword evidence="8" id="KW-1185">Reference proteome</keyword>
<dbReference type="SUPFAM" id="SSF52540">
    <property type="entry name" value="P-loop containing nucleoside triphosphate hydrolases"/>
    <property type="match status" value="1"/>
</dbReference>
<dbReference type="CDD" id="cd03220">
    <property type="entry name" value="ABC_KpsT_Wzt"/>
    <property type="match status" value="1"/>
</dbReference>
<keyword evidence="4" id="KW-0067">ATP-binding</keyword>
<evidence type="ECO:0000313" key="7">
    <source>
        <dbReference type="EMBL" id="KLL12065.1"/>
    </source>
</evidence>
<evidence type="ECO:0000256" key="2">
    <source>
        <dbReference type="ARBA" id="ARBA00022448"/>
    </source>
</evidence>
<evidence type="ECO:0000256" key="5">
    <source>
        <dbReference type="SAM" id="MobiDB-lite"/>
    </source>
</evidence>